<dbReference type="Pfam" id="PF00271">
    <property type="entry name" value="Helicase_C"/>
    <property type="match status" value="1"/>
</dbReference>
<dbReference type="InterPro" id="IPR001650">
    <property type="entry name" value="Helicase_C-like"/>
</dbReference>
<dbReference type="Gene3D" id="3.40.50.10810">
    <property type="entry name" value="Tandem AAA-ATPase domain"/>
    <property type="match status" value="1"/>
</dbReference>
<evidence type="ECO:0000256" key="1">
    <source>
        <dbReference type="ARBA" id="ARBA00022741"/>
    </source>
</evidence>
<proteinExistence type="predicted"/>
<dbReference type="PANTHER" id="PTHR45626">
    <property type="entry name" value="TRANSCRIPTION TERMINATION FACTOR 2-RELATED"/>
    <property type="match status" value="1"/>
</dbReference>
<evidence type="ECO:0000256" key="2">
    <source>
        <dbReference type="ARBA" id="ARBA00022801"/>
    </source>
</evidence>
<dbReference type="GO" id="GO:0008094">
    <property type="term" value="F:ATP-dependent activity, acting on DNA"/>
    <property type="evidence" value="ECO:0007669"/>
    <property type="project" value="TreeGrafter"/>
</dbReference>
<dbReference type="AlphaFoldDB" id="A0A0C9Z0N8"/>
<gene>
    <name evidence="6" type="ORF">PISMIDRAFT_85861</name>
</gene>
<evidence type="ECO:0000256" key="3">
    <source>
        <dbReference type="ARBA" id="ARBA00022840"/>
    </source>
</evidence>
<dbReference type="GO" id="GO:0016787">
    <property type="term" value="F:hydrolase activity"/>
    <property type="evidence" value="ECO:0007669"/>
    <property type="project" value="UniProtKB-KW"/>
</dbReference>
<keyword evidence="7" id="KW-1185">Reference proteome</keyword>
<feature type="region of interest" description="Disordered" evidence="4">
    <location>
        <begin position="570"/>
        <end position="597"/>
    </location>
</feature>
<dbReference type="SMART" id="SM00487">
    <property type="entry name" value="DEXDc"/>
    <property type="match status" value="1"/>
</dbReference>
<feature type="compositionally biased region" description="Polar residues" evidence="4">
    <location>
        <begin position="578"/>
        <end position="587"/>
    </location>
</feature>
<dbReference type="SUPFAM" id="SSF52540">
    <property type="entry name" value="P-loop containing nucleoside triphosphate hydrolases"/>
    <property type="match status" value="2"/>
</dbReference>
<dbReference type="InterPro" id="IPR038718">
    <property type="entry name" value="SNF2-like_sf"/>
</dbReference>
<evidence type="ECO:0000259" key="5">
    <source>
        <dbReference type="PROSITE" id="PS51194"/>
    </source>
</evidence>
<dbReference type="InterPro" id="IPR049730">
    <property type="entry name" value="SNF2/RAD54-like_C"/>
</dbReference>
<dbReference type="GO" id="GO:0005634">
    <property type="term" value="C:nucleus"/>
    <property type="evidence" value="ECO:0007669"/>
    <property type="project" value="TreeGrafter"/>
</dbReference>
<dbReference type="OrthoDB" id="2801544at2759"/>
<dbReference type="GO" id="GO:0005524">
    <property type="term" value="F:ATP binding"/>
    <property type="evidence" value="ECO:0007669"/>
    <property type="project" value="UniProtKB-KW"/>
</dbReference>
<accession>A0A0C9Z0N8</accession>
<organism evidence="6 7">
    <name type="scientific">Pisolithus microcarpus 441</name>
    <dbReference type="NCBI Taxonomy" id="765257"/>
    <lineage>
        <taxon>Eukaryota</taxon>
        <taxon>Fungi</taxon>
        <taxon>Dikarya</taxon>
        <taxon>Basidiomycota</taxon>
        <taxon>Agaricomycotina</taxon>
        <taxon>Agaricomycetes</taxon>
        <taxon>Agaricomycetidae</taxon>
        <taxon>Boletales</taxon>
        <taxon>Sclerodermatineae</taxon>
        <taxon>Pisolithaceae</taxon>
        <taxon>Pisolithus</taxon>
    </lineage>
</organism>
<evidence type="ECO:0000313" key="7">
    <source>
        <dbReference type="Proteomes" id="UP000054018"/>
    </source>
</evidence>
<dbReference type="Pfam" id="PF00176">
    <property type="entry name" value="SNF2-rel_dom"/>
    <property type="match status" value="2"/>
</dbReference>
<evidence type="ECO:0000313" key="6">
    <source>
        <dbReference type="EMBL" id="KIK31000.1"/>
    </source>
</evidence>
<dbReference type="InterPro" id="IPR050628">
    <property type="entry name" value="SNF2_RAD54_helicase_TF"/>
</dbReference>
<dbReference type="InterPro" id="IPR000330">
    <property type="entry name" value="SNF2_N"/>
</dbReference>
<dbReference type="EMBL" id="KN833685">
    <property type="protein sequence ID" value="KIK31000.1"/>
    <property type="molecule type" value="Genomic_DNA"/>
</dbReference>
<keyword evidence="3" id="KW-0067">ATP-binding</keyword>
<dbReference type="HOGENOM" id="CLU_003233_0_1_1"/>
<dbReference type="InterPro" id="IPR014001">
    <property type="entry name" value="Helicase_ATP-bd"/>
</dbReference>
<keyword evidence="1" id="KW-0547">Nucleotide-binding</keyword>
<name>A0A0C9Z0N8_9AGAM</name>
<dbReference type="PROSITE" id="PS51194">
    <property type="entry name" value="HELICASE_CTER"/>
    <property type="match status" value="1"/>
</dbReference>
<dbReference type="PANTHER" id="PTHR45626:SF51">
    <property type="entry name" value="SNF2-RELATED DOMAIN-CONTAINING PROTEIN"/>
    <property type="match status" value="1"/>
</dbReference>
<sequence>MQLANCPLCYSDHTKTERAADADDDFDSLALEDLFAAGTIAVTVHSEGVSCGAADYNSWRLLTVAREPSKRPQDPLLRGIGFLADNLFLRATCKLDRSGQVLLIRVYLIPHDLPSVQGRLRCRSAAVIKEGRRYLHSTLSLISRNPRLWKAEEPILSCDSNHFLPRKLDNRTMAEIYSDLDSPVVPPRCVPLAREAAEGKPVWGLRSHLYSYQRRSVAVMIEKELSPLPVPDPLYVAVASVRGDQYYFQPSTMTILREPPMVAPGRGGILCEELGTGKTIMILALILSTTAQLPQPEESVVDSRPVLTPLAYRHFALPECITARTRAGRGPSDAYGMPSLVEILLHCISSRNQASSWSEYENSLEGTNLWSLLHSNTPFYHHYDVNLAAEIFGSSRPRSQPELGPRVMYLSAATLIVVPLTLLGQWDREIQKHCHSNVRVLIVRQSDALPIARILATEYDVISGSTLSVGFRRESRNKKISRLHALRQCACTCFEGSRVPNCRCPGDAQVTPLLQVRWKRLVVDEGHIAGNVSATINYFVNQLSIERKWIVTGTPTSNMLGLGLGRMKEGQEADLSGSPDSGSNSDCDTPGLTPPSMDSGIRIWGRYDSDNLRKLGTMIADFLAIPQFHTDRKSFGVYVSSPLCGRQGPQPFATNILNQVMRMVMIRHRVQDLEKDIVLPPMKHELVYMDLSEYALKSYNAMQATIAINAIDSERQGPDYVFHSTRAKELQNAMDNLSQGMFWSASSILYNVDQICEEAQSFRTRALQRQIPKEEYELLEGALSHAATAAKDTLWRAMQRHEDVPFKVTGLDSSIYEAWTRGDLKTKSREVDLMHSNRLVELRNIIFARPLISPQNLICEGIQLNAEEAKRLKQEPSQTREVTHSGTVKSVTEVFKEEIEISKRKAKLARSSRLPGQTEDPVDNGRLASESQPCLPNLQLLKSSPLSGVRVGPSLSTKLNYILTEAIRYSADEKILIFSKSPLTLAHVAEGLTLFGVKYLRYTCDMQPASREHAVMTFESSDYYRLFLIELKLGARGLNLVSASRVIFCEPVWHPDVESQAIKRAHRIGQLNRIIVKTLAIRCTAEETMLSRRQHLNSREQMPRMTTESGMRQFMEVRK</sequence>
<dbReference type="GO" id="GO:0006281">
    <property type="term" value="P:DNA repair"/>
    <property type="evidence" value="ECO:0007669"/>
    <property type="project" value="TreeGrafter"/>
</dbReference>
<dbReference type="Gene3D" id="3.40.50.300">
    <property type="entry name" value="P-loop containing nucleotide triphosphate hydrolases"/>
    <property type="match status" value="1"/>
</dbReference>
<evidence type="ECO:0000256" key="4">
    <source>
        <dbReference type="SAM" id="MobiDB-lite"/>
    </source>
</evidence>
<dbReference type="STRING" id="765257.A0A0C9Z0N8"/>
<dbReference type="InterPro" id="IPR027417">
    <property type="entry name" value="P-loop_NTPase"/>
</dbReference>
<protein>
    <recommendedName>
        <fullName evidence="5">Helicase C-terminal domain-containing protein</fullName>
    </recommendedName>
</protein>
<keyword evidence="2" id="KW-0378">Hydrolase</keyword>
<dbReference type="CDD" id="cd18793">
    <property type="entry name" value="SF2_C_SNF"/>
    <property type="match status" value="1"/>
</dbReference>
<feature type="domain" description="Helicase C-terminal" evidence="5">
    <location>
        <begin position="954"/>
        <end position="1115"/>
    </location>
</feature>
<reference evidence="6 7" key="1">
    <citation type="submission" date="2014-04" db="EMBL/GenBank/DDBJ databases">
        <authorList>
            <consortium name="DOE Joint Genome Institute"/>
            <person name="Kuo A."/>
            <person name="Kohler A."/>
            <person name="Costa M.D."/>
            <person name="Nagy L.G."/>
            <person name="Floudas D."/>
            <person name="Copeland A."/>
            <person name="Barry K.W."/>
            <person name="Cichocki N."/>
            <person name="Veneault-Fourrey C."/>
            <person name="LaButti K."/>
            <person name="Lindquist E.A."/>
            <person name="Lipzen A."/>
            <person name="Lundell T."/>
            <person name="Morin E."/>
            <person name="Murat C."/>
            <person name="Sun H."/>
            <person name="Tunlid A."/>
            <person name="Henrissat B."/>
            <person name="Grigoriev I.V."/>
            <person name="Hibbett D.S."/>
            <person name="Martin F."/>
            <person name="Nordberg H.P."/>
            <person name="Cantor M.N."/>
            <person name="Hua S.X."/>
        </authorList>
    </citation>
    <scope>NUCLEOTIDE SEQUENCE [LARGE SCALE GENOMIC DNA]</scope>
    <source>
        <strain evidence="6 7">441</strain>
    </source>
</reference>
<dbReference type="SMART" id="SM00490">
    <property type="entry name" value="HELICc"/>
    <property type="match status" value="1"/>
</dbReference>
<reference evidence="7" key="2">
    <citation type="submission" date="2015-01" db="EMBL/GenBank/DDBJ databases">
        <title>Evolutionary Origins and Diversification of the Mycorrhizal Mutualists.</title>
        <authorList>
            <consortium name="DOE Joint Genome Institute"/>
            <consortium name="Mycorrhizal Genomics Consortium"/>
            <person name="Kohler A."/>
            <person name="Kuo A."/>
            <person name="Nagy L.G."/>
            <person name="Floudas D."/>
            <person name="Copeland A."/>
            <person name="Barry K.W."/>
            <person name="Cichocki N."/>
            <person name="Veneault-Fourrey C."/>
            <person name="LaButti K."/>
            <person name="Lindquist E.A."/>
            <person name="Lipzen A."/>
            <person name="Lundell T."/>
            <person name="Morin E."/>
            <person name="Murat C."/>
            <person name="Riley R."/>
            <person name="Ohm R."/>
            <person name="Sun H."/>
            <person name="Tunlid A."/>
            <person name="Henrissat B."/>
            <person name="Grigoriev I.V."/>
            <person name="Hibbett D.S."/>
            <person name="Martin F."/>
        </authorList>
    </citation>
    <scope>NUCLEOTIDE SEQUENCE [LARGE SCALE GENOMIC DNA]</scope>
    <source>
        <strain evidence="7">441</strain>
    </source>
</reference>
<dbReference type="Proteomes" id="UP000054018">
    <property type="component" value="Unassembled WGS sequence"/>
</dbReference>